<dbReference type="InterPro" id="IPR017871">
    <property type="entry name" value="ABC_transporter-like_CS"/>
</dbReference>
<dbReference type="InterPro" id="IPR050763">
    <property type="entry name" value="ABC_transporter_ATP-binding"/>
</dbReference>
<organism evidence="6 7">
    <name type="scientific">Streptococcus dentapri</name>
    <dbReference type="NCBI Taxonomy" id="573564"/>
    <lineage>
        <taxon>Bacteria</taxon>
        <taxon>Bacillati</taxon>
        <taxon>Bacillota</taxon>
        <taxon>Bacilli</taxon>
        <taxon>Lactobacillales</taxon>
        <taxon>Streptococcaceae</taxon>
        <taxon>Streptococcus</taxon>
    </lineage>
</organism>
<sequence length="313" mass="35298">MILEFLNVSKVIDDRKIINNISFEVAEGSNFALLGPNGAGKTTIVRLLMGLLKPTQGQIKLLGQDVNEIDSSSLRQNIGVQNDGNLYEKLTVRENLNIWGSIYDMTKEDCDKRVTELLSQFHLEERADSKVGTLSKGMKQKVSLIRAILHRPKLLVLDEPTSGLDPESIESFNDYLKFLVQNNALTVLMCTHQLQGLELLADSVGIIKQGELLVSGKADEIIANTWKTAEFDIKTDDNQRSLAVCQYYGSSKIILNDEMEQIVRVQLSKTDDISCVIRELIDNELNIHEVIKQKHQIKELYFKVIGADIYDKF</sequence>
<dbReference type="Gene3D" id="3.40.50.300">
    <property type="entry name" value="P-loop containing nucleotide triphosphate hydrolases"/>
    <property type="match status" value="1"/>
</dbReference>
<proteinExistence type="inferred from homology"/>
<protein>
    <submittedName>
        <fullName evidence="6">ABC transporter ATP-binding protein</fullName>
    </submittedName>
</protein>
<evidence type="ECO:0000256" key="3">
    <source>
        <dbReference type="ARBA" id="ARBA00022741"/>
    </source>
</evidence>
<name>A0ABV8CZR3_9STRE</name>
<dbReference type="EMBL" id="JBHSAC010000008">
    <property type="protein sequence ID" value="MFC3931357.1"/>
    <property type="molecule type" value="Genomic_DNA"/>
</dbReference>
<dbReference type="Pfam" id="PF00005">
    <property type="entry name" value="ABC_tran"/>
    <property type="match status" value="1"/>
</dbReference>
<accession>A0ABV8CZR3</accession>
<dbReference type="SMART" id="SM00382">
    <property type="entry name" value="AAA"/>
    <property type="match status" value="1"/>
</dbReference>
<dbReference type="InterPro" id="IPR003593">
    <property type="entry name" value="AAA+_ATPase"/>
</dbReference>
<dbReference type="PROSITE" id="PS50893">
    <property type="entry name" value="ABC_TRANSPORTER_2"/>
    <property type="match status" value="1"/>
</dbReference>
<dbReference type="CDD" id="cd03230">
    <property type="entry name" value="ABC_DR_subfamily_A"/>
    <property type="match status" value="1"/>
</dbReference>
<evidence type="ECO:0000259" key="5">
    <source>
        <dbReference type="PROSITE" id="PS50893"/>
    </source>
</evidence>
<evidence type="ECO:0000256" key="1">
    <source>
        <dbReference type="ARBA" id="ARBA00005417"/>
    </source>
</evidence>
<dbReference type="InterPro" id="IPR003439">
    <property type="entry name" value="ABC_transporter-like_ATP-bd"/>
</dbReference>
<comment type="caution">
    <text evidence="6">The sequence shown here is derived from an EMBL/GenBank/DDBJ whole genome shotgun (WGS) entry which is preliminary data.</text>
</comment>
<dbReference type="InterPro" id="IPR027417">
    <property type="entry name" value="P-loop_NTPase"/>
</dbReference>
<evidence type="ECO:0000313" key="6">
    <source>
        <dbReference type="EMBL" id="MFC3931357.1"/>
    </source>
</evidence>
<dbReference type="RefSeq" id="WP_380429259.1">
    <property type="nucleotide sequence ID" value="NZ_JBHSAC010000008.1"/>
</dbReference>
<keyword evidence="3" id="KW-0547">Nucleotide-binding</keyword>
<reference evidence="7" key="1">
    <citation type="journal article" date="2019" name="Int. J. Syst. Evol. Microbiol.">
        <title>The Global Catalogue of Microorganisms (GCM) 10K type strain sequencing project: providing services to taxonomists for standard genome sequencing and annotation.</title>
        <authorList>
            <consortium name="The Broad Institute Genomics Platform"/>
            <consortium name="The Broad Institute Genome Sequencing Center for Infectious Disease"/>
            <person name="Wu L."/>
            <person name="Ma J."/>
        </authorList>
    </citation>
    <scope>NUCLEOTIDE SEQUENCE [LARGE SCALE GENOMIC DNA]</scope>
    <source>
        <strain evidence="7">CCUG 58728</strain>
    </source>
</reference>
<keyword evidence="2" id="KW-0813">Transport</keyword>
<gene>
    <name evidence="6" type="ORF">ACFOSE_00870</name>
</gene>
<keyword evidence="4 6" id="KW-0067">ATP-binding</keyword>
<dbReference type="PANTHER" id="PTHR42711:SF5">
    <property type="entry name" value="ABC TRANSPORTER ATP-BINDING PROTEIN NATA"/>
    <property type="match status" value="1"/>
</dbReference>
<dbReference type="SUPFAM" id="SSF52540">
    <property type="entry name" value="P-loop containing nucleoside triphosphate hydrolases"/>
    <property type="match status" value="1"/>
</dbReference>
<dbReference type="PROSITE" id="PS00211">
    <property type="entry name" value="ABC_TRANSPORTER_1"/>
    <property type="match status" value="1"/>
</dbReference>
<dbReference type="PANTHER" id="PTHR42711">
    <property type="entry name" value="ABC TRANSPORTER ATP-BINDING PROTEIN"/>
    <property type="match status" value="1"/>
</dbReference>
<comment type="similarity">
    <text evidence="1">Belongs to the ABC transporter superfamily.</text>
</comment>
<evidence type="ECO:0000313" key="7">
    <source>
        <dbReference type="Proteomes" id="UP001595901"/>
    </source>
</evidence>
<dbReference type="GO" id="GO:0005524">
    <property type="term" value="F:ATP binding"/>
    <property type="evidence" value="ECO:0007669"/>
    <property type="project" value="UniProtKB-KW"/>
</dbReference>
<evidence type="ECO:0000256" key="4">
    <source>
        <dbReference type="ARBA" id="ARBA00022840"/>
    </source>
</evidence>
<evidence type="ECO:0000256" key="2">
    <source>
        <dbReference type="ARBA" id="ARBA00022448"/>
    </source>
</evidence>
<dbReference type="Proteomes" id="UP001595901">
    <property type="component" value="Unassembled WGS sequence"/>
</dbReference>
<feature type="domain" description="ABC transporter" evidence="5">
    <location>
        <begin position="3"/>
        <end position="234"/>
    </location>
</feature>
<keyword evidence="7" id="KW-1185">Reference proteome</keyword>